<dbReference type="Proteomes" id="UP001597502">
    <property type="component" value="Unassembled WGS sequence"/>
</dbReference>
<evidence type="ECO:0000313" key="2">
    <source>
        <dbReference type="Proteomes" id="UP001597502"/>
    </source>
</evidence>
<reference evidence="2" key="1">
    <citation type="journal article" date="2019" name="Int. J. Syst. Evol. Microbiol.">
        <title>The Global Catalogue of Microorganisms (GCM) 10K type strain sequencing project: providing services to taxonomists for standard genome sequencing and annotation.</title>
        <authorList>
            <consortium name="The Broad Institute Genomics Platform"/>
            <consortium name="The Broad Institute Genome Sequencing Center for Infectious Disease"/>
            <person name="Wu L."/>
            <person name="Ma J."/>
        </authorList>
    </citation>
    <scope>NUCLEOTIDE SEQUENCE [LARGE SCALE GENOMIC DNA]</scope>
    <source>
        <strain evidence="2">TISTR 1535</strain>
    </source>
</reference>
<comment type="caution">
    <text evidence="1">The sequence shown here is derived from an EMBL/GenBank/DDBJ whole genome shotgun (WGS) entry which is preliminary data.</text>
</comment>
<accession>A0ABW5V943</accession>
<evidence type="ECO:0000313" key="1">
    <source>
        <dbReference type="EMBL" id="MFD2762506.1"/>
    </source>
</evidence>
<keyword evidence="2" id="KW-1185">Reference proteome</keyword>
<gene>
    <name evidence="1" type="ORF">ACFSUO_16235</name>
</gene>
<organism evidence="1 2">
    <name type="scientific">Lentibacillus juripiscarius</name>
    <dbReference type="NCBI Taxonomy" id="257446"/>
    <lineage>
        <taxon>Bacteria</taxon>
        <taxon>Bacillati</taxon>
        <taxon>Bacillota</taxon>
        <taxon>Bacilli</taxon>
        <taxon>Bacillales</taxon>
        <taxon>Bacillaceae</taxon>
        <taxon>Lentibacillus</taxon>
    </lineage>
</organism>
<sequence>MSHDIIGHNKAGEAIAHLRFTMNDVNSSLVYSLLESSDYYAGVSGTGDIVRFSQQQIEKALENYNKDRIKYPGGKRFETWQRNEIQKFFKNCLETAKKEQTVQIFFG</sequence>
<dbReference type="EMBL" id="JBHUNA010000042">
    <property type="protein sequence ID" value="MFD2762506.1"/>
    <property type="molecule type" value="Genomic_DNA"/>
</dbReference>
<proteinExistence type="predicted"/>
<protein>
    <submittedName>
        <fullName evidence="1">Uncharacterized protein</fullName>
    </submittedName>
</protein>
<dbReference type="RefSeq" id="WP_382396085.1">
    <property type="nucleotide sequence ID" value="NZ_JBHUNA010000042.1"/>
</dbReference>
<name>A0ABW5V943_9BACI</name>